<dbReference type="SFLD" id="SFLDG01060">
    <property type="entry name" value="BATS_domain_containing"/>
    <property type="match status" value="1"/>
</dbReference>
<sequence>MTKIPPVVPLPRRADGKVDHMSWRPQFDRMHSGVMEAVLAEAALPDFAVFGVADVRAALARRRRSRTDLAALLSPAAGLVLEEVAAAAQRETLDRFGTSISMFTPLYVSNYCQNICTYCGFSCTNRISRVRLDEKGTEAELKAIAATGLEEVLILTGESAKFADASFISRAVRQASRYFPTVGIEVQPLSVADYRMVHEAGADFVSVYQETYDTAAYDHFHPSGYKRHFPYRFESQERALEAGMRGVSFGALLGLSDFRRDAYATAVHAQMVQQRHPHAEIGFSVPRLRPIMGGRLPLADQPEQVVPASDVHEPELLQVMCAYRLFLPFASITISTRERAAFRDGVLGVAATKVSAGVSTGVGEHAAELEGQDSGDEQFAIADERSVAQVRDAIRARGLQPVMTDHLSCGRAEPRASACGA</sequence>
<keyword evidence="6" id="KW-0411">Iron-sulfur</keyword>
<evidence type="ECO:0000256" key="3">
    <source>
        <dbReference type="ARBA" id="ARBA00022691"/>
    </source>
</evidence>
<dbReference type="GO" id="GO:0003824">
    <property type="term" value="F:catalytic activity"/>
    <property type="evidence" value="ECO:0007669"/>
    <property type="project" value="InterPro"/>
</dbReference>
<dbReference type="STRING" id="100225.SAMN05421595_2977"/>
<dbReference type="NCBIfam" id="TIGR02351">
    <property type="entry name" value="thiH"/>
    <property type="match status" value="1"/>
</dbReference>
<dbReference type="InterPro" id="IPR010722">
    <property type="entry name" value="BATS_dom"/>
</dbReference>
<dbReference type="Proteomes" id="UP000008495">
    <property type="component" value="Unassembled WGS sequence"/>
</dbReference>
<dbReference type="OrthoDB" id="3320990at2"/>
<dbReference type="Pfam" id="PF06968">
    <property type="entry name" value="BATS"/>
    <property type="match status" value="1"/>
</dbReference>
<keyword evidence="4" id="KW-0479">Metal-binding</keyword>
<dbReference type="PANTHER" id="PTHR43583">
    <property type="entry name" value="2-IMINOACETATE SYNTHASE"/>
    <property type="match status" value="1"/>
</dbReference>
<dbReference type="InterPro" id="IPR058240">
    <property type="entry name" value="rSAM_sf"/>
</dbReference>
<dbReference type="SUPFAM" id="SSF102114">
    <property type="entry name" value="Radical SAM enzymes"/>
    <property type="match status" value="1"/>
</dbReference>
<dbReference type="GO" id="GO:0009228">
    <property type="term" value="P:thiamine biosynthetic process"/>
    <property type="evidence" value="ECO:0007669"/>
    <property type="project" value="InterPro"/>
</dbReference>
<accession>K6WBB3</accession>
<evidence type="ECO:0000256" key="4">
    <source>
        <dbReference type="ARBA" id="ARBA00022723"/>
    </source>
</evidence>
<protein>
    <submittedName>
        <fullName evidence="8">Thiazole biosynthesis protein ThiH</fullName>
    </submittedName>
</protein>
<evidence type="ECO:0000313" key="9">
    <source>
        <dbReference type="Proteomes" id="UP000008495"/>
    </source>
</evidence>
<dbReference type="SFLD" id="SFLDF00301">
    <property type="entry name" value="2-iminoacetate_synthase_(ThiH)"/>
    <property type="match status" value="1"/>
</dbReference>
<dbReference type="SFLD" id="SFLDG01081">
    <property type="entry name" value="cleavage_of_the_Ca-Cb_bond_in"/>
    <property type="match status" value="1"/>
</dbReference>
<dbReference type="SFLD" id="SFLDS00029">
    <property type="entry name" value="Radical_SAM"/>
    <property type="match status" value="1"/>
</dbReference>
<dbReference type="InterPro" id="IPR013785">
    <property type="entry name" value="Aldolase_TIM"/>
</dbReference>
<reference evidence="8 9" key="1">
    <citation type="submission" date="2012-08" db="EMBL/GenBank/DDBJ databases">
        <title>Whole genome shotgun sequence of Austwickia chelonae NBRC 105200.</title>
        <authorList>
            <person name="Yoshida I."/>
            <person name="Hosoyama A."/>
            <person name="Tsuchikane K."/>
            <person name="Katsumata H."/>
            <person name="Ando Y."/>
            <person name="Ohji S."/>
            <person name="Hamada M."/>
            <person name="Tamura T."/>
            <person name="Yamazoe A."/>
            <person name="Yamazaki S."/>
            <person name="Fujita N."/>
        </authorList>
    </citation>
    <scope>NUCLEOTIDE SEQUENCE [LARGE SCALE GENOMIC DNA]</scope>
    <source>
        <strain evidence="8 9">NBRC 105200</strain>
    </source>
</reference>
<dbReference type="InterPro" id="IPR007197">
    <property type="entry name" value="rSAM"/>
</dbReference>
<keyword evidence="9" id="KW-1185">Reference proteome</keyword>
<evidence type="ECO:0000256" key="1">
    <source>
        <dbReference type="ARBA" id="ARBA00001966"/>
    </source>
</evidence>
<keyword evidence="2" id="KW-0004">4Fe-4S</keyword>
<evidence type="ECO:0000256" key="2">
    <source>
        <dbReference type="ARBA" id="ARBA00022485"/>
    </source>
</evidence>
<comment type="cofactor">
    <cofactor evidence="1">
        <name>[4Fe-4S] cluster</name>
        <dbReference type="ChEBI" id="CHEBI:49883"/>
    </cofactor>
</comment>
<dbReference type="RefSeq" id="WP_006503874.1">
    <property type="nucleotide sequence ID" value="NZ_BAGZ01000019.1"/>
</dbReference>
<dbReference type="eggNOG" id="COG0502">
    <property type="taxonomic scope" value="Bacteria"/>
</dbReference>
<evidence type="ECO:0000256" key="6">
    <source>
        <dbReference type="ARBA" id="ARBA00023014"/>
    </source>
</evidence>
<proteinExistence type="predicted"/>
<dbReference type="GO" id="GO:0051539">
    <property type="term" value="F:4 iron, 4 sulfur cluster binding"/>
    <property type="evidence" value="ECO:0007669"/>
    <property type="project" value="UniProtKB-KW"/>
</dbReference>
<evidence type="ECO:0000313" key="8">
    <source>
        <dbReference type="EMBL" id="GAB79117.1"/>
    </source>
</evidence>
<dbReference type="InterPro" id="IPR012726">
    <property type="entry name" value="ThiH"/>
</dbReference>
<dbReference type="InterPro" id="IPR034428">
    <property type="entry name" value="ThiH/NoCL/HydG-like"/>
</dbReference>
<dbReference type="CDD" id="cd01335">
    <property type="entry name" value="Radical_SAM"/>
    <property type="match status" value="1"/>
</dbReference>
<dbReference type="Gene3D" id="3.20.20.70">
    <property type="entry name" value="Aldolase class I"/>
    <property type="match status" value="1"/>
</dbReference>
<keyword evidence="3" id="KW-0949">S-adenosyl-L-methionine</keyword>
<feature type="domain" description="Biotin and thiamin synthesis-associated" evidence="7">
    <location>
        <begin position="284"/>
        <end position="401"/>
    </location>
</feature>
<name>K6WBB3_9MICO</name>
<dbReference type="SMART" id="SM00876">
    <property type="entry name" value="BATS"/>
    <property type="match status" value="1"/>
</dbReference>
<evidence type="ECO:0000256" key="5">
    <source>
        <dbReference type="ARBA" id="ARBA00023004"/>
    </source>
</evidence>
<evidence type="ECO:0000259" key="7">
    <source>
        <dbReference type="SMART" id="SM00876"/>
    </source>
</evidence>
<gene>
    <name evidence="8" type="primary">thiH</name>
    <name evidence="8" type="ORF">AUCHE_19_00210</name>
</gene>
<dbReference type="PANTHER" id="PTHR43583:SF1">
    <property type="entry name" value="2-IMINOACETATE SYNTHASE"/>
    <property type="match status" value="1"/>
</dbReference>
<comment type="caution">
    <text evidence="8">The sequence shown here is derived from an EMBL/GenBank/DDBJ whole genome shotgun (WGS) entry which is preliminary data.</text>
</comment>
<dbReference type="AlphaFoldDB" id="K6WBB3"/>
<dbReference type="GO" id="GO:0005506">
    <property type="term" value="F:iron ion binding"/>
    <property type="evidence" value="ECO:0007669"/>
    <property type="project" value="InterPro"/>
</dbReference>
<dbReference type="EMBL" id="BAGZ01000019">
    <property type="protein sequence ID" value="GAB79117.1"/>
    <property type="molecule type" value="Genomic_DNA"/>
</dbReference>
<organism evidence="8 9">
    <name type="scientific">Austwickia chelonae NBRC 105200</name>
    <dbReference type="NCBI Taxonomy" id="1184607"/>
    <lineage>
        <taxon>Bacteria</taxon>
        <taxon>Bacillati</taxon>
        <taxon>Actinomycetota</taxon>
        <taxon>Actinomycetes</taxon>
        <taxon>Micrococcales</taxon>
        <taxon>Dermatophilaceae</taxon>
        <taxon>Austwickia</taxon>
    </lineage>
</organism>
<dbReference type="Pfam" id="PF04055">
    <property type="entry name" value="Radical_SAM"/>
    <property type="match status" value="1"/>
</dbReference>
<keyword evidence="5" id="KW-0408">Iron</keyword>